<reference evidence="1" key="1">
    <citation type="submission" date="2024-10" db="EMBL/GenBank/DDBJ databases">
        <title>Strain of Rhizobium-related bacteria isolated fromm roots of Vavilovia formosa.</title>
        <authorList>
            <person name="Kimeklis A."/>
            <person name="Afonin A."/>
        </authorList>
    </citation>
    <scope>NUCLEOTIDE SEQUENCE</scope>
    <source>
        <strain evidence="1">Vaf-46</strain>
    </source>
</reference>
<evidence type="ECO:0000313" key="1">
    <source>
        <dbReference type="EMBL" id="XKM43546.1"/>
    </source>
</evidence>
<organism evidence="1 2">
    <name type="scientific">Rhizobium ruizarguesonis</name>
    <dbReference type="NCBI Taxonomy" id="2081791"/>
    <lineage>
        <taxon>Bacteria</taxon>
        <taxon>Pseudomonadati</taxon>
        <taxon>Pseudomonadota</taxon>
        <taxon>Alphaproteobacteria</taxon>
        <taxon>Hyphomicrobiales</taxon>
        <taxon>Rhizobiaceae</taxon>
        <taxon>Rhizobium/Agrobacterium group</taxon>
        <taxon>Rhizobium</taxon>
    </lineage>
</organism>
<protein>
    <submittedName>
        <fullName evidence="1">Uncharacterized protein</fullName>
    </submittedName>
</protein>
<evidence type="ECO:0000313" key="2">
    <source>
        <dbReference type="Proteomes" id="UP000078465"/>
    </source>
</evidence>
<gene>
    <name evidence="1" type="ORF">A4U53_038905</name>
</gene>
<proteinExistence type="predicted"/>
<sequence length="61" mass="7366">MKFFDGDELIARFDNFPMPSLLAILAKENLGCHRTENRYYDRFRLTYHHSPEEWARRGMAM</sequence>
<accession>A0ACD5EWN7</accession>
<keyword evidence="1" id="KW-0614">Plasmid</keyword>
<dbReference type="Proteomes" id="UP000078465">
    <property type="component" value="Plasmid unnamed1"/>
</dbReference>
<geneLocation type="plasmid" evidence="1 2">
    <name>unnamed1</name>
</geneLocation>
<name>A0ACD5EWN7_9HYPH</name>
<dbReference type="EMBL" id="CP171854">
    <property type="protein sequence ID" value="XKM43546.1"/>
    <property type="molecule type" value="Genomic_DNA"/>
</dbReference>